<dbReference type="SUPFAM" id="SSF51735">
    <property type="entry name" value="NAD(P)-binding Rossmann-fold domains"/>
    <property type="match status" value="1"/>
</dbReference>
<sequence>MAKLRVAVIGAGSISDMHLQSYQQNERTEIRAVVDFNEERAKEKAEKYGARTYYSKLEDVFADEQVDAVSICTWNNTHAEIAIAALEAGKHVLLEKPLSTTIESALQIEEAVKKSGKLLQVGFVRRYDTNAQLLKQFIDAGELGEIYYAKASCLRRLGNPGGWFADKDRSGGGPLIDLGVHVIDLCWYLMGCPKVTTVSGNTYNKLGNRANVKNLSFYKAADYDPSKNTVEDMANALIRFENGASLFVDVSYTLHAKKDELTVKLYGDKGGAEVEPELSIIAEKHDTILNVSPQMDKLSFDFKRGFQNEIDHFIASILGEKETLSPVQDGVEMMKILCGIYESATTGREIVFTR</sequence>
<dbReference type="PANTHER" id="PTHR43249:SF1">
    <property type="entry name" value="D-GLUCOSIDE 3-DEHYDROGENASE"/>
    <property type="match status" value="1"/>
</dbReference>
<proteinExistence type="predicted"/>
<dbReference type="GO" id="GO:0000166">
    <property type="term" value="F:nucleotide binding"/>
    <property type="evidence" value="ECO:0007669"/>
    <property type="project" value="InterPro"/>
</dbReference>
<comment type="caution">
    <text evidence="3">The sequence shown here is derived from an EMBL/GenBank/DDBJ whole genome shotgun (WGS) entry which is preliminary data.</text>
</comment>
<dbReference type="SUPFAM" id="SSF55347">
    <property type="entry name" value="Glyceraldehyde-3-phosphate dehydrogenase-like, C-terminal domain"/>
    <property type="match status" value="1"/>
</dbReference>
<feature type="domain" description="Gfo/Idh/MocA-like oxidoreductase N-terminal" evidence="1">
    <location>
        <begin position="4"/>
        <end position="123"/>
    </location>
</feature>
<dbReference type="Proteomes" id="UP000240419">
    <property type="component" value="Unassembled WGS sequence"/>
</dbReference>
<feature type="domain" description="GFO/IDH/MocA-like oxidoreductase" evidence="2">
    <location>
        <begin position="132"/>
        <end position="272"/>
    </location>
</feature>
<organism evidence="3 4">
    <name type="scientific">Brevibacillus fortis</name>
    <dbReference type="NCBI Taxonomy" id="2126352"/>
    <lineage>
        <taxon>Bacteria</taxon>
        <taxon>Bacillati</taxon>
        <taxon>Bacillota</taxon>
        <taxon>Bacilli</taxon>
        <taxon>Bacillales</taxon>
        <taxon>Paenibacillaceae</taxon>
        <taxon>Brevibacillus</taxon>
    </lineage>
</organism>
<dbReference type="Pfam" id="PF01408">
    <property type="entry name" value="GFO_IDH_MocA"/>
    <property type="match status" value="1"/>
</dbReference>
<dbReference type="InterPro" id="IPR055170">
    <property type="entry name" value="GFO_IDH_MocA-like_dom"/>
</dbReference>
<name>A0A2P7V0E8_9BACL</name>
<dbReference type="Gene3D" id="3.40.50.720">
    <property type="entry name" value="NAD(P)-binding Rossmann-like Domain"/>
    <property type="match status" value="1"/>
</dbReference>
<gene>
    <name evidence="3" type="ORF">C7R93_19590</name>
</gene>
<keyword evidence="4" id="KW-1185">Reference proteome</keyword>
<protein>
    <submittedName>
        <fullName evidence="3">Oxidoreductase</fullName>
    </submittedName>
</protein>
<reference evidence="3 4" key="1">
    <citation type="submission" date="2018-03" db="EMBL/GenBank/DDBJ databases">
        <title>Brevisbacillus phylogenomics.</title>
        <authorList>
            <person name="Dunlap C."/>
        </authorList>
    </citation>
    <scope>NUCLEOTIDE SEQUENCE [LARGE SCALE GENOMIC DNA]</scope>
    <source>
        <strain evidence="3 4">NRRL NRS-1210</strain>
    </source>
</reference>
<dbReference type="EMBL" id="PXZM01000032">
    <property type="protein sequence ID" value="PSJ92694.1"/>
    <property type="molecule type" value="Genomic_DNA"/>
</dbReference>
<dbReference type="Pfam" id="PF22725">
    <property type="entry name" value="GFO_IDH_MocA_C3"/>
    <property type="match status" value="1"/>
</dbReference>
<evidence type="ECO:0000313" key="3">
    <source>
        <dbReference type="EMBL" id="PSJ92694.1"/>
    </source>
</evidence>
<dbReference type="Gene3D" id="3.30.360.10">
    <property type="entry name" value="Dihydrodipicolinate Reductase, domain 2"/>
    <property type="match status" value="1"/>
</dbReference>
<dbReference type="InterPro" id="IPR000683">
    <property type="entry name" value="Gfo/Idh/MocA-like_OxRdtase_N"/>
</dbReference>
<dbReference type="InterPro" id="IPR052515">
    <property type="entry name" value="Gfo/Idh/MocA_Oxidoreductase"/>
</dbReference>
<dbReference type="InterPro" id="IPR036291">
    <property type="entry name" value="NAD(P)-bd_dom_sf"/>
</dbReference>
<evidence type="ECO:0000259" key="1">
    <source>
        <dbReference type="Pfam" id="PF01408"/>
    </source>
</evidence>
<dbReference type="RefSeq" id="WP_106840389.1">
    <property type="nucleotide sequence ID" value="NZ_JBCNIW010000046.1"/>
</dbReference>
<dbReference type="OrthoDB" id="9815825at2"/>
<evidence type="ECO:0000313" key="4">
    <source>
        <dbReference type="Proteomes" id="UP000240419"/>
    </source>
</evidence>
<dbReference type="AlphaFoldDB" id="A0A2P7V0E8"/>
<dbReference type="PANTHER" id="PTHR43249">
    <property type="entry name" value="UDP-N-ACETYL-2-AMINO-2-DEOXY-D-GLUCURONATE OXIDASE"/>
    <property type="match status" value="1"/>
</dbReference>
<evidence type="ECO:0000259" key="2">
    <source>
        <dbReference type="Pfam" id="PF22725"/>
    </source>
</evidence>
<accession>A0A2P7V0E8</accession>